<feature type="transmembrane region" description="Helical" evidence="1">
    <location>
        <begin position="392"/>
        <end position="411"/>
    </location>
</feature>
<accession>A0A7C9F3B8</accession>
<feature type="transmembrane region" description="Helical" evidence="1">
    <location>
        <begin position="207"/>
        <end position="229"/>
    </location>
</feature>
<feature type="transmembrane region" description="Helical" evidence="1">
    <location>
        <begin position="325"/>
        <end position="344"/>
    </location>
</feature>
<feature type="transmembrane region" description="Helical" evidence="1">
    <location>
        <begin position="76"/>
        <end position="96"/>
    </location>
</feature>
<keyword evidence="1" id="KW-0472">Membrane</keyword>
<feature type="transmembrane region" description="Helical" evidence="1">
    <location>
        <begin position="284"/>
        <end position="305"/>
    </location>
</feature>
<dbReference type="PANTHER" id="PTHR43044">
    <property type="match status" value="1"/>
</dbReference>
<evidence type="ECO:0000256" key="1">
    <source>
        <dbReference type="SAM" id="Phobius"/>
    </source>
</evidence>
<protein>
    <submittedName>
        <fullName evidence="2">Quinol:cytochrome C oxidoreductase</fullName>
    </submittedName>
</protein>
<keyword evidence="1" id="KW-1133">Transmembrane helix</keyword>
<dbReference type="Proteomes" id="UP000479293">
    <property type="component" value="Unassembled WGS sequence"/>
</dbReference>
<feature type="transmembrane region" description="Helical" evidence="1">
    <location>
        <begin position="24"/>
        <end position="43"/>
    </location>
</feature>
<comment type="caution">
    <text evidence="2">The sequence shown here is derived from an EMBL/GenBank/DDBJ whole genome shotgun (WGS) entry which is preliminary data.</text>
</comment>
<dbReference type="EMBL" id="WHLY01000002">
    <property type="protein sequence ID" value="MPR33805.1"/>
    <property type="molecule type" value="Genomic_DNA"/>
</dbReference>
<proteinExistence type="predicted"/>
<feature type="transmembrane region" description="Helical" evidence="1">
    <location>
        <begin position="241"/>
        <end position="264"/>
    </location>
</feature>
<feature type="transmembrane region" description="Helical" evidence="1">
    <location>
        <begin position="117"/>
        <end position="138"/>
    </location>
</feature>
<dbReference type="AlphaFoldDB" id="A0A7C9F3B8"/>
<evidence type="ECO:0000313" key="2">
    <source>
        <dbReference type="EMBL" id="MPR33805.1"/>
    </source>
</evidence>
<name>A0A7C9F3B8_9BACT</name>
<feature type="transmembrane region" description="Helical" evidence="1">
    <location>
        <begin position="356"/>
        <end position="372"/>
    </location>
</feature>
<keyword evidence="1" id="KW-0812">Transmembrane</keyword>
<evidence type="ECO:0000313" key="3">
    <source>
        <dbReference type="Proteomes" id="UP000479293"/>
    </source>
</evidence>
<organism evidence="2 3">
    <name type="scientific">Salmonirosea aquatica</name>
    <dbReference type="NCBI Taxonomy" id="2654236"/>
    <lineage>
        <taxon>Bacteria</taxon>
        <taxon>Pseudomonadati</taxon>
        <taxon>Bacteroidota</taxon>
        <taxon>Cytophagia</taxon>
        <taxon>Cytophagales</taxon>
        <taxon>Spirosomataceae</taxon>
        <taxon>Salmonirosea</taxon>
    </lineage>
</organism>
<sequence>MASVHSLPSIEERFEFTSGAKQKLLIGGAIGLALVLVGAFLLANGSGHEAAAAHGGEHAEGAAHAGNWLTRIWANIWVNAVYFTGISVIGMFFMSYNYLAEAGWSVVFKRIPEAMPAFLPVTGVIMLIVFFLGGHDLFHWTHEELFDPGNKLYDPIISGKQGFLNTPFFLIRMLVYFAAWYMLWRVLRNASLQEDELGGTSFYYKSIRYGTAFLVIFAVTSSTAAWDFVMSIDTHWFSTMFGWYTLASWHVSGLAVITLTVVTLREMGYLRAVNTSHLRDLGKFVFAFSIFWTYVWFSQFLLIYYANLPEETIYYRERFSGYGGIFKAPFFINLFLNFFFPFLVLMTRDAKATHSILKVACWSVLIGHYFDFWNNIMPGTVGANAGFGPVEFGFILLFACSFIWSVSTQLAKANLIPRNHPMLEESLHHDIP</sequence>
<gene>
    <name evidence="2" type="ORF">GBK04_10600</name>
</gene>
<keyword evidence="3" id="KW-1185">Reference proteome</keyword>
<dbReference type="PANTHER" id="PTHR43044:SF1">
    <property type="entry name" value="QUINOL:CYTOCHROME C OXIDOREDUCTASE QUINONE-BINDING SUBUNIT 2"/>
    <property type="match status" value="1"/>
</dbReference>
<dbReference type="RefSeq" id="WP_152759493.1">
    <property type="nucleotide sequence ID" value="NZ_WHLY01000002.1"/>
</dbReference>
<feature type="transmembrane region" description="Helical" evidence="1">
    <location>
        <begin position="169"/>
        <end position="187"/>
    </location>
</feature>
<reference evidence="2 3" key="1">
    <citation type="submission" date="2019-10" db="EMBL/GenBank/DDBJ databases">
        <title>Draft Genome Sequence of Cytophagaceae sp. SJW1-29.</title>
        <authorList>
            <person name="Choi A."/>
        </authorList>
    </citation>
    <scope>NUCLEOTIDE SEQUENCE [LARGE SCALE GENOMIC DNA]</scope>
    <source>
        <strain evidence="2 3">SJW1-29</strain>
    </source>
</reference>